<comment type="caution">
    <text evidence="1">The sequence shown here is derived from an EMBL/GenBank/DDBJ whole genome shotgun (WGS) entry which is preliminary data.</text>
</comment>
<gene>
    <name evidence="1" type="ORF">PHPALM_27685</name>
</gene>
<dbReference type="OrthoDB" id="197068at2759"/>
<name>A0A2P4XBZ8_9STRA</name>
<accession>A0A2P4XBZ8</accession>
<evidence type="ECO:0000313" key="2">
    <source>
        <dbReference type="Proteomes" id="UP000237271"/>
    </source>
</evidence>
<organism evidence="1 2">
    <name type="scientific">Phytophthora palmivora</name>
    <dbReference type="NCBI Taxonomy" id="4796"/>
    <lineage>
        <taxon>Eukaryota</taxon>
        <taxon>Sar</taxon>
        <taxon>Stramenopiles</taxon>
        <taxon>Oomycota</taxon>
        <taxon>Peronosporomycetes</taxon>
        <taxon>Peronosporales</taxon>
        <taxon>Peronosporaceae</taxon>
        <taxon>Phytophthora</taxon>
    </lineage>
</organism>
<proteinExistence type="predicted"/>
<protein>
    <submittedName>
        <fullName evidence="1">3-phosphoshikimate 1-carboxyvinyltransferase</fullName>
    </submittedName>
</protein>
<feature type="non-terminal residue" evidence="1">
    <location>
        <position position="89"/>
    </location>
</feature>
<evidence type="ECO:0000313" key="1">
    <source>
        <dbReference type="EMBL" id="POM63077.1"/>
    </source>
</evidence>
<dbReference type="Gene3D" id="3.40.50.1970">
    <property type="match status" value="1"/>
</dbReference>
<sequence length="89" mass="9494">MSAPQVVPCGSYDIVLGSSLLQSRFVAEDLLQPLPSTSTFVILTDANVGPLYAEPLRAQLSELLQSQGNTARRVLLHAVPAGEASKCRE</sequence>
<dbReference type="AlphaFoldDB" id="A0A2P4XBZ8"/>
<dbReference type="EMBL" id="NCKW01015376">
    <property type="protein sequence ID" value="POM63077.1"/>
    <property type="molecule type" value="Genomic_DNA"/>
</dbReference>
<reference evidence="1 2" key="1">
    <citation type="journal article" date="2017" name="Genome Biol. Evol.">
        <title>Phytophthora megakarya and P. palmivora, closely related causal agents of cacao black pod rot, underwent increases in genome sizes and gene numbers by different mechanisms.</title>
        <authorList>
            <person name="Ali S.S."/>
            <person name="Shao J."/>
            <person name="Lary D.J."/>
            <person name="Kronmiller B."/>
            <person name="Shen D."/>
            <person name="Strem M.D."/>
            <person name="Amoako-Attah I."/>
            <person name="Akrofi A.Y."/>
            <person name="Begoude B.A."/>
            <person name="Ten Hoopen G.M."/>
            <person name="Coulibaly K."/>
            <person name="Kebe B.I."/>
            <person name="Melnick R.L."/>
            <person name="Guiltinan M.J."/>
            <person name="Tyler B.M."/>
            <person name="Meinhardt L.W."/>
            <person name="Bailey B.A."/>
        </authorList>
    </citation>
    <scope>NUCLEOTIDE SEQUENCE [LARGE SCALE GENOMIC DNA]</scope>
    <source>
        <strain evidence="2">sbr112.9</strain>
    </source>
</reference>
<keyword evidence="2" id="KW-1185">Reference proteome</keyword>
<dbReference type="Proteomes" id="UP000237271">
    <property type="component" value="Unassembled WGS sequence"/>
</dbReference>